<dbReference type="InterPro" id="IPR036526">
    <property type="entry name" value="C-N_Hydrolase_sf"/>
</dbReference>
<protein>
    <submittedName>
        <fullName evidence="2">Carbon-nitrogen hydrolase family protein</fullName>
    </submittedName>
</protein>
<evidence type="ECO:0000313" key="3">
    <source>
        <dbReference type="Proteomes" id="UP000462362"/>
    </source>
</evidence>
<dbReference type="SUPFAM" id="SSF56317">
    <property type="entry name" value="Carbon-nitrogen hydrolase"/>
    <property type="match status" value="1"/>
</dbReference>
<dbReference type="Pfam" id="PF00795">
    <property type="entry name" value="CN_hydrolase"/>
    <property type="match status" value="1"/>
</dbReference>
<sequence length="315" mass="34667">MSKHIVAALQLGSDLAGEKSATLNKIMSYEQAIIDSKAELVVMPEALLGSYPKGEIFGTYMGYRLPEGRADFAAYYENAIDVPGPECEELAALSERTGASLVVGCIERTPNALYCTALFFDPEKGLVAKHRKLMPTASERLIWGMGDGSTLPVVQTAAGKVGACICWENHMPLLRAYMYAKGVEVYCAPTVDCRDQWQHSMKHIAHEGRCFVVTACQYLPSPQELGKEVPHWKPDEDLMRGGSVIVNPMGQVLAGPLYHQEGLVTAEIELSEIVKAKYDMDVTGHYARPDVFSLHVDTRPKKTIVETVETKVICE</sequence>
<dbReference type="AlphaFoldDB" id="A0A6I3SA78"/>
<dbReference type="Proteomes" id="UP000462362">
    <property type="component" value="Unassembled WGS sequence"/>
</dbReference>
<dbReference type="GO" id="GO:0000257">
    <property type="term" value="F:nitrilase activity"/>
    <property type="evidence" value="ECO:0007669"/>
    <property type="project" value="UniProtKB-ARBA"/>
</dbReference>
<name>A0A6I3SA78_9BURK</name>
<dbReference type="EMBL" id="WNCL01000058">
    <property type="protein sequence ID" value="MTU44284.1"/>
    <property type="molecule type" value="Genomic_DNA"/>
</dbReference>
<dbReference type="PROSITE" id="PS50263">
    <property type="entry name" value="CN_HYDROLASE"/>
    <property type="match status" value="1"/>
</dbReference>
<evidence type="ECO:0000256" key="1">
    <source>
        <dbReference type="ARBA" id="ARBA00008129"/>
    </source>
</evidence>
<dbReference type="GO" id="GO:0051410">
    <property type="term" value="P:detoxification of nitrogen compound"/>
    <property type="evidence" value="ECO:0007669"/>
    <property type="project" value="TreeGrafter"/>
</dbReference>
<accession>A0A6I3SA78</accession>
<dbReference type="RefSeq" id="WP_149888984.1">
    <property type="nucleotide sequence ID" value="NZ_CALXOM010000051.1"/>
</dbReference>
<dbReference type="PROSITE" id="PS00921">
    <property type="entry name" value="NITRIL_CHT_2"/>
    <property type="match status" value="1"/>
</dbReference>
<comment type="caution">
    <text evidence="2">The sequence shown here is derived from an EMBL/GenBank/DDBJ whole genome shotgun (WGS) entry which is preliminary data.</text>
</comment>
<dbReference type="PANTHER" id="PTHR46044">
    <property type="entry name" value="NITRILASE"/>
    <property type="match status" value="1"/>
</dbReference>
<evidence type="ECO:0000313" key="2">
    <source>
        <dbReference type="EMBL" id="MTU44284.1"/>
    </source>
</evidence>
<dbReference type="InterPro" id="IPR003010">
    <property type="entry name" value="C-N_Hydrolase"/>
</dbReference>
<dbReference type="GO" id="GO:0018822">
    <property type="term" value="F:nitrile hydratase activity"/>
    <property type="evidence" value="ECO:0007669"/>
    <property type="project" value="TreeGrafter"/>
</dbReference>
<dbReference type="CDD" id="cd07564">
    <property type="entry name" value="nitrilases_CHs"/>
    <property type="match status" value="1"/>
</dbReference>
<dbReference type="InterPro" id="IPR044149">
    <property type="entry name" value="Nitrilases_CHs"/>
</dbReference>
<comment type="similarity">
    <text evidence="1">Belongs to the carbon-nitrogen hydrolase superfamily. Nitrilase family.</text>
</comment>
<dbReference type="InterPro" id="IPR000132">
    <property type="entry name" value="Nitrilase/CN_hydratase_CS"/>
</dbReference>
<gene>
    <name evidence="2" type="ORF">GMD42_11865</name>
</gene>
<reference evidence="2 3" key="1">
    <citation type="journal article" date="2019" name="Nat. Med.">
        <title>A library of human gut bacterial isolates paired with longitudinal multiomics data enables mechanistic microbiome research.</title>
        <authorList>
            <person name="Poyet M."/>
            <person name="Groussin M."/>
            <person name="Gibbons S.M."/>
            <person name="Avila-Pacheco J."/>
            <person name="Jiang X."/>
            <person name="Kearney S.M."/>
            <person name="Perrotta A.R."/>
            <person name="Berdy B."/>
            <person name="Zhao S."/>
            <person name="Lieberman T.D."/>
            <person name="Swanson P.K."/>
            <person name="Smith M."/>
            <person name="Roesemann S."/>
            <person name="Alexander J.E."/>
            <person name="Rich S.A."/>
            <person name="Livny J."/>
            <person name="Vlamakis H."/>
            <person name="Clish C."/>
            <person name="Bullock K."/>
            <person name="Deik A."/>
            <person name="Scott J."/>
            <person name="Pierce K.A."/>
            <person name="Xavier R.J."/>
            <person name="Alm E.J."/>
        </authorList>
    </citation>
    <scope>NUCLEOTIDE SEQUENCE [LARGE SCALE GENOMIC DNA]</scope>
    <source>
        <strain evidence="2 3">BIOML-A2</strain>
    </source>
</reference>
<keyword evidence="2" id="KW-0378">Hydrolase</keyword>
<proteinExistence type="inferred from homology"/>
<organism evidence="2 3">
    <name type="scientific">Parasutterella excrementihominis</name>
    <dbReference type="NCBI Taxonomy" id="487175"/>
    <lineage>
        <taxon>Bacteria</taxon>
        <taxon>Pseudomonadati</taxon>
        <taxon>Pseudomonadota</taxon>
        <taxon>Betaproteobacteria</taxon>
        <taxon>Burkholderiales</taxon>
        <taxon>Sutterellaceae</taxon>
        <taxon>Parasutterella</taxon>
    </lineage>
</organism>
<dbReference type="Gene3D" id="3.60.110.10">
    <property type="entry name" value="Carbon-nitrogen hydrolase"/>
    <property type="match status" value="1"/>
</dbReference>
<dbReference type="PANTHER" id="PTHR46044:SF1">
    <property type="entry name" value="CN HYDROLASE DOMAIN-CONTAINING PROTEIN"/>
    <property type="match status" value="1"/>
</dbReference>